<evidence type="ECO:0000313" key="3">
    <source>
        <dbReference type="Proteomes" id="UP000180253"/>
    </source>
</evidence>
<dbReference type="OrthoDB" id="5760979at2"/>
<dbReference type="AlphaFoldDB" id="A0A1S1N6V0"/>
<name>A0A1S1N6V0_9GAMM</name>
<keyword evidence="1" id="KW-0732">Signal</keyword>
<dbReference type="EMBL" id="MNAN01000026">
    <property type="protein sequence ID" value="OHU96867.1"/>
    <property type="molecule type" value="Genomic_DNA"/>
</dbReference>
<dbReference type="InterPro" id="IPR021431">
    <property type="entry name" value="DUF3080"/>
</dbReference>
<gene>
    <name evidence="2" type="ORF">BIW53_04750</name>
</gene>
<sequence>MRIFCLIISSLILAAGCTPAPSEIYNEYQQRLANVVDKTAPSQNVTLKPLETPSLDKPVSKATISFLELASLDHCKLMNTIAQNNNQLGKVRQPSEQLKYTIRFIKQTQSCLADSPALKPALRTKLDDALNEKKAQLPQYFERMIFHERELAKMSLLSSQEIGLEDHKDAMSESLEALTQLANAYLKIRSDELDINQLDEPDELTRSLAKLNNNYFVSRLINSVRKQIVLNQATTTWLHSLDISNELCKPGRNLQQATILSNVFNRFYLSQLQAYQSKLANMLQNTSPHLYILWQTSDELTSLFDVEHPQSYYQQLKRSTVEHVRWWQGFYKTCKIQP</sequence>
<dbReference type="PROSITE" id="PS51257">
    <property type="entry name" value="PROKAR_LIPOPROTEIN"/>
    <property type="match status" value="1"/>
</dbReference>
<keyword evidence="3" id="KW-1185">Reference proteome</keyword>
<protein>
    <recommendedName>
        <fullName evidence="4">DUF3080 domain-containing protein</fullName>
    </recommendedName>
</protein>
<dbReference type="Proteomes" id="UP000180253">
    <property type="component" value="Unassembled WGS sequence"/>
</dbReference>
<dbReference type="RefSeq" id="WP_070990950.1">
    <property type="nucleotide sequence ID" value="NZ_CBCSHD010000001.1"/>
</dbReference>
<proteinExistence type="predicted"/>
<reference evidence="2 3" key="1">
    <citation type="submission" date="2016-10" db="EMBL/GenBank/DDBJ databases">
        <title>Pseudoalteromonas amylolytica sp. nov., isolated from the surface seawater.</title>
        <authorList>
            <person name="Wu Y.-H."/>
            <person name="Cheng H."/>
            <person name="Jin X.-B."/>
            <person name="Wang C.-S."/>
            <person name="Xu X.-W."/>
        </authorList>
    </citation>
    <scope>NUCLEOTIDE SEQUENCE [LARGE SCALE GENOMIC DNA]</scope>
    <source>
        <strain evidence="2 3">JCM 12483</strain>
    </source>
</reference>
<accession>A0A1S1N6V0</accession>
<feature type="chain" id="PRO_5010211180" description="DUF3080 domain-containing protein" evidence="1">
    <location>
        <begin position="21"/>
        <end position="338"/>
    </location>
</feature>
<dbReference type="Pfam" id="PF11279">
    <property type="entry name" value="DUF3080"/>
    <property type="match status" value="1"/>
</dbReference>
<evidence type="ECO:0008006" key="4">
    <source>
        <dbReference type="Google" id="ProtNLM"/>
    </source>
</evidence>
<dbReference type="STRING" id="327939.BIW53_04750"/>
<evidence type="ECO:0000313" key="2">
    <source>
        <dbReference type="EMBL" id="OHU96867.1"/>
    </source>
</evidence>
<feature type="signal peptide" evidence="1">
    <location>
        <begin position="1"/>
        <end position="20"/>
    </location>
</feature>
<organism evidence="2 3">
    <name type="scientific">Pseudoalteromonas byunsanensis</name>
    <dbReference type="NCBI Taxonomy" id="327939"/>
    <lineage>
        <taxon>Bacteria</taxon>
        <taxon>Pseudomonadati</taxon>
        <taxon>Pseudomonadota</taxon>
        <taxon>Gammaproteobacteria</taxon>
        <taxon>Alteromonadales</taxon>
        <taxon>Pseudoalteromonadaceae</taxon>
        <taxon>Pseudoalteromonas</taxon>
    </lineage>
</organism>
<comment type="caution">
    <text evidence="2">The sequence shown here is derived from an EMBL/GenBank/DDBJ whole genome shotgun (WGS) entry which is preliminary data.</text>
</comment>
<evidence type="ECO:0000256" key="1">
    <source>
        <dbReference type="SAM" id="SignalP"/>
    </source>
</evidence>